<gene>
    <name evidence="5" type="ORF">DFH08DRAFT_667993</name>
</gene>
<feature type="non-terminal residue" evidence="5">
    <location>
        <position position="1"/>
    </location>
</feature>
<accession>A0AAD7ELM9</accession>
<comment type="caution">
    <text evidence="5">The sequence shown here is derived from an EMBL/GenBank/DDBJ whole genome shotgun (WGS) entry which is preliminary data.</text>
</comment>
<feature type="repeat" description="ANK" evidence="3">
    <location>
        <begin position="33"/>
        <end position="65"/>
    </location>
</feature>
<dbReference type="Gene3D" id="1.25.40.20">
    <property type="entry name" value="Ankyrin repeat-containing domain"/>
    <property type="match status" value="2"/>
</dbReference>
<dbReference type="Proteomes" id="UP001218218">
    <property type="component" value="Unassembled WGS sequence"/>
</dbReference>
<evidence type="ECO:0000256" key="3">
    <source>
        <dbReference type="PROSITE-ProRule" id="PRU00023"/>
    </source>
</evidence>
<dbReference type="SMART" id="SM00248">
    <property type="entry name" value="ANK"/>
    <property type="match status" value="4"/>
</dbReference>
<dbReference type="PROSITE" id="PS50175">
    <property type="entry name" value="ASP_PROT_RETROV"/>
    <property type="match status" value="1"/>
</dbReference>
<dbReference type="EMBL" id="JARIHO010000029">
    <property type="protein sequence ID" value="KAJ7337455.1"/>
    <property type="molecule type" value="Genomic_DNA"/>
</dbReference>
<dbReference type="GO" id="GO:0006508">
    <property type="term" value="P:proteolysis"/>
    <property type="evidence" value="ECO:0007669"/>
    <property type="project" value="InterPro"/>
</dbReference>
<dbReference type="InterPro" id="IPR002110">
    <property type="entry name" value="Ankyrin_rpt"/>
</dbReference>
<dbReference type="AlphaFoldDB" id="A0AAD7ELM9"/>
<name>A0AAD7ELM9_9AGAR</name>
<dbReference type="Pfam" id="PF12796">
    <property type="entry name" value="Ank_2"/>
    <property type="match status" value="1"/>
</dbReference>
<feature type="non-terminal residue" evidence="5">
    <location>
        <position position="123"/>
    </location>
</feature>
<dbReference type="PROSITE" id="PS50088">
    <property type="entry name" value="ANK_REPEAT"/>
    <property type="match status" value="4"/>
</dbReference>
<evidence type="ECO:0000256" key="1">
    <source>
        <dbReference type="ARBA" id="ARBA00022737"/>
    </source>
</evidence>
<organism evidence="5 6">
    <name type="scientific">Mycena albidolilacea</name>
    <dbReference type="NCBI Taxonomy" id="1033008"/>
    <lineage>
        <taxon>Eukaryota</taxon>
        <taxon>Fungi</taxon>
        <taxon>Dikarya</taxon>
        <taxon>Basidiomycota</taxon>
        <taxon>Agaricomycotina</taxon>
        <taxon>Agaricomycetes</taxon>
        <taxon>Agaricomycetidae</taxon>
        <taxon>Agaricales</taxon>
        <taxon>Marasmiineae</taxon>
        <taxon>Mycenaceae</taxon>
        <taxon>Mycena</taxon>
    </lineage>
</organism>
<dbReference type="PANTHER" id="PTHR24198">
    <property type="entry name" value="ANKYRIN REPEAT AND PROTEIN KINASE DOMAIN-CONTAINING PROTEIN"/>
    <property type="match status" value="1"/>
</dbReference>
<proteinExistence type="predicted"/>
<feature type="domain" description="Peptidase A2" evidence="4">
    <location>
        <begin position="111"/>
        <end position="123"/>
    </location>
</feature>
<evidence type="ECO:0000256" key="2">
    <source>
        <dbReference type="ARBA" id="ARBA00023043"/>
    </source>
</evidence>
<dbReference type="SUPFAM" id="SSF48403">
    <property type="entry name" value="Ankyrin repeat"/>
    <property type="match status" value="1"/>
</dbReference>
<sequence>QTALHIAAEAGNTETASLLLNAGADPAAATYNYNKQPLRVAAEKNALEVMKLLLDYGAPIDANENALHYACSMGHPAMVELLLERGANLECLGYGKTPLGFAVLKRSLEVVKILLDKGADATV</sequence>
<feature type="repeat" description="ANK" evidence="3">
    <location>
        <begin position="62"/>
        <end position="94"/>
    </location>
</feature>
<dbReference type="PROSITE" id="PS50297">
    <property type="entry name" value="ANK_REP_REGION"/>
    <property type="match status" value="4"/>
</dbReference>
<keyword evidence="6" id="KW-1185">Reference proteome</keyword>
<keyword evidence="1" id="KW-0677">Repeat</keyword>
<keyword evidence="2 3" id="KW-0040">ANK repeat</keyword>
<feature type="repeat" description="ANK" evidence="3">
    <location>
        <begin position="1"/>
        <end position="31"/>
    </location>
</feature>
<dbReference type="Pfam" id="PF00023">
    <property type="entry name" value="Ank"/>
    <property type="match status" value="1"/>
</dbReference>
<dbReference type="GO" id="GO:0004190">
    <property type="term" value="F:aspartic-type endopeptidase activity"/>
    <property type="evidence" value="ECO:0007669"/>
    <property type="project" value="InterPro"/>
</dbReference>
<evidence type="ECO:0000313" key="5">
    <source>
        <dbReference type="EMBL" id="KAJ7337455.1"/>
    </source>
</evidence>
<evidence type="ECO:0000313" key="6">
    <source>
        <dbReference type="Proteomes" id="UP001218218"/>
    </source>
</evidence>
<reference evidence="5" key="1">
    <citation type="submission" date="2023-03" db="EMBL/GenBank/DDBJ databases">
        <title>Massive genome expansion in bonnet fungi (Mycena s.s.) driven by repeated elements and novel gene families across ecological guilds.</title>
        <authorList>
            <consortium name="Lawrence Berkeley National Laboratory"/>
            <person name="Harder C.B."/>
            <person name="Miyauchi S."/>
            <person name="Viragh M."/>
            <person name="Kuo A."/>
            <person name="Thoen E."/>
            <person name="Andreopoulos B."/>
            <person name="Lu D."/>
            <person name="Skrede I."/>
            <person name="Drula E."/>
            <person name="Henrissat B."/>
            <person name="Morin E."/>
            <person name="Kohler A."/>
            <person name="Barry K."/>
            <person name="LaButti K."/>
            <person name="Morin E."/>
            <person name="Salamov A."/>
            <person name="Lipzen A."/>
            <person name="Mereny Z."/>
            <person name="Hegedus B."/>
            <person name="Baldrian P."/>
            <person name="Stursova M."/>
            <person name="Weitz H."/>
            <person name="Taylor A."/>
            <person name="Grigoriev I.V."/>
            <person name="Nagy L.G."/>
            <person name="Martin F."/>
            <person name="Kauserud H."/>
        </authorList>
    </citation>
    <scope>NUCLEOTIDE SEQUENCE</scope>
    <source>
        <strain evidence="5">CBHHK002</strain>
    </source>
</reference>
<dbReference type="InterPro" id="IPR001995">
    <property type="entry name" value="Peptidase_A2_cat"/>
</dbReference>
<dbReference type="PANTHER" id="PTHR24198:SF165">
    <property type="entry name" value="ANKYRIN REPEAT-CONTAINING PROTEIN-RELATED"/>
    <property type="match status" value="1"/>
</dbReference>
<evidence type="ECO:0000259" key="4">
    <source>
        <dbReference type="PROSITE" id="PS50175"/>
    </source>
</evidence>
<dbReference type="InterPro" id="IPR036770">
    <property type="entry name" value="Ankyrin_rpt-contain_sf"/>
</dbReference>
<protein>
    <submittedName>
        <fullName evidence="5">Ankyrin repeat protein</fullName>
    </submittedName>
</protein>
<feature type="repeat" description="ANK" evidence="3">
    <location>
        <begin position="94"/>
        <end position="123"/>
    </location>
</feature>